<accession>A0A8J3QQK9</accession>
<dbReference type="AlphaFoldDB" id="A0A8J3QQK9"/>
<dbReference type="InterPro" id="IPR017871">
    <property type="entry name" value="ABC_transporter-like_CS"/>
</dbReference>
<comment type="caution">
    <text evidence="7">The sequence shown here is derived from an EMBL/GenBank/DDBJ whole genome shotgun (WGS) entry which is preliminary data.</text>
</comment>
<dbReference type="PANTHER" id="PTHR43776:SF7">
    <property type="entry name" value="D,D-DIPEPTIDE TRANSPORT ATP-BINDING PROTEIN DDPF-RELATED"/>
    <property type="match status" value="1"/>
</dbReference>
<dbReference type="GO" id="GO:0005524">
    <property type="term" value="F:ATP binding"/>
    <property type="evidence" value="ECO:0007669"/>
    <property type="project" value="UniProtKB-KW"/>
</dbReference>
<dbReference type="RefSeq" id="WP_203918729.1">
    <property type="nucleotide sequence ID" value="NZ_BONZ01000030.1"/>
</dbReference>
<comment type="similarity">
    <text evidence="1">Belongs to the ABC transporter superfamily.</text>
</comment>
<dbReference type="EMBL" id="BONZ01000030">
    <property type="protein sequence ID" value="GIH15104.1"/>
    <property type="molecule type" value="Genomic_DNA"/>
</dbReference>
<dbReference type="GO" id="GO:0016887">
    <property type="term" value="F:ATP hydrolysis activity"/>
    <property type="evidence" value="ECO:0007669"/>
    <property type="project" value="InterPro"/>
</dbReference>
<evidence type="ECO:0000256" key="5">
    <source>
        <dbReference type="SAM" id="MobiDB-lite"/>
    </source>
</evidence>
<dbReference type="Gene3D" id="3.40.50.300">
    <property type="entry name" value="P-loop containing nucleotide triphosphate hydrolases"/>
    <property type="match status" value="1"/>
</dbReference>
<evidence type="ECO:0000256" key="2">
    <source>
        <dbReference type="ARBA" id="ARBA00022448"/>
    </source>
</evidence>
<dbReference type="PROSITE" id="PS00211">
    <property type="entry name" value="ABC_TRANSPORTER_1"/>
    <property type="match status" value="1"/>
</dbReference>
<name>A0A8J3QQK9_9ACTN</name>
<keyword evidence="3" id="KW-0547">Nucleotide-binding</keyword>
<dbReference type="SMART" id="SM00382">
    <property type="entry name" value="AAA"/>
    <property type="match status" value="1"/>
</dbReference>
<dbReference type="SUPFAM" id="SSF52540">
    <property type="entry name" value="P-loop containing nucleoside triphosphate hydrolases"/>
    <property type="match status" value="1"/>
</dbReference>
<protein>
    <submittedName>
        <fullName evidence="7">Dipeptide/oligopeptide/nickel ABC transporter ATP-binding protein</fullName>
    </submittedName>
</protein>
<evidence type="ECO:0000313" key="8">
    <source>
        <dbReference type="Proteomes" id="UP000642748"/>
    </source>
</evidence>
<evidence type="ECO:0000256" key="1">
    <source>
        <dbReference type="ARBA" id="ARBA00005417"/>
    </source>
</evidence>
<dbReference type="GO" id="GO:0055085">
    <property type="term" value="P:transmembrane transport"/>
    <property type="evidence" value="ECO:0007669"/>
    <property type="project" value="UniProtKB-ARBA"/>
</dbReference>
<keyword evidence="8" id="KW-1185">Reference proteome</keyword>
<organism evidence="7 8">
    <name type="scientific">Rugosimonospora africana</name>
    <dbReference type="NCBI Taxonomy" id="556532"/>
    <lineage>
        <taxon>Bacteria</taxon>
        <taxon>Bacillati</taxon>
        <taxon>Actinomycetota</taxon>
        <taxon>Actinomycetes</taxon>
        <taxon>Micromonosporales</taxon>
        <taxon>Micromonosporaceae</taxon>
        <taxon>Rugosimonospora</taxon>
    </lineage>
</organism>
<dbReference type="CDD" id="cd03257">
    <property type="entry name" value="ABC_NikE_OppD_transporters"/>
    <property type="match status" value="1"/>
</dbReference>
<dbReference type="PANTHER" id="PTHR43776">
    <property type="entry name" value="TRANSPORT ATP-BINDING PROTEIN"/>
    <property type="match status" value="1"/>
</dbReference>
<dbReference type="InterPro" id="IPR027417">
    <property type="entry name" value="P-loop_NTPase"/>
</dbReference>
<dbReference type="PROSITE" id="PS50893">
    <property type="entry name" value="ABC_TRANSPORTER_2"/>
    <property type="match status" value="1"/>
</dbReference>
<dbReference type="Pfam" id="PF00005">
    <property type="entry name" value="ABC_tran"/>
    <property type="match status" value="1"/>
</dbReference>
<evidence type="ECO:0000256" key="4">
    <source>
        <dbReference type="ARBA" id="ARBA00022840"/>
    </source>
</evidence>
<dbReference type="InterPro" id="IPR050319">
    <property type="entry name" value="ABC_transp_ATP-bind"/>
</dbReference>
<keyword evidence="2" id="KW-0813">Transport</keyword>
<reference evidence="7" key="1">
    <citation type="submission" date="2021-01" db="EMBL/GenBank/DDBJ databases">
        <title>Whole genome shotgun sequence of Rugosimonospora africana NBRC 104875.</title>
        <authorList>
            <person name="Komaki H."/>
            <person name="Tamura T."/>
        </authorList>
    </citation>
    <scope>NUCLEOTIDE SEQUENCE</scope>
    <source>
        <strain evidence="7">NBRC 104875</strain>
    </source>
</reference>
<evidence type="ECO:0000256" key="3">
    <source>
        <dbReference type="ARBA" id="ARBA00022741"/>
    </source>
</evidence>
<evidence type="ECO:0000259" key="6">
    <source>
        <dbReference type="PROSITE" id="PS50893"/>
    </source>
</evidence>
<evidence type="ECO:0000313" key="7">
    <source>
        <dbReference type="EMBL" id="GIH15104.1"/>
    </source>
</evidence>
<keyword evidence="4 7" id="KW-0067">ATP-binding</keyword>
<dbReference type="InterPro" id="IPR003439">
    <property type="entry name" value="ABC_transporter-like_ATP-bd"/>
</dbReference>
<sequence>MTGQNLVEVRDLRVSFGRRTGSRLHRWTGTGTAPREVVAVDGVSLTVAADETVGLVGESGSGKTTLARAVVGLARPDAGTVLLDGDRVGPVGRRTAAQQRAVQMVFQDPRSSLNPRMSVAAIIGEAWRTHPVSAPAGDRAAALRQLLDDVGLDESVARHRAGELSGGQCQRISIARALAVKPRLLVCDEAVSALDVSVQAQILRLLDDLRRRHHLAMLFISHDLGVVHQIADRIAVMRRGVLVEEGRATDVLGSPRHEYTRSLLDAALELDTEDSPPVPDPAGGEPMPAGGTSERTTER</sequence>
<feature type="domain" description="ABC transporter" evidence="6">
    <location>
        <begin position="7"/>
        <end position="264"/>
    </location>
</feature>
<dbReference type="Proteomes" id="UP000642748">
    <property type="component" value="Unassembled WGS sequence"/>
</dbReference>
<gene>
    <name evidence="7" type="ORF">Raf01_32760</name>
</gene>
<proteinExistence type="inferred from homology"/>
<feature type="region of interest" description="Disordered" evidence="5">
    <location>
        <begin position="269"/>
        <end position="299"/>
    </location>
</feature>
<dbReference type="InterPro" id="IPR003593">
    <property type="entry name" value="AAA+_ATPase"/>
</dbReference>